<sequence length="344" mass="37517">MFSAATGYTLAQASGKPNKHGSSSHGSRRGTTDGHSRGTKTKSQKQAGQGTSRNSFLFVVNEFQVNYEPLQGQGHTLTDQWLNTMPPQQAEAYVGESPGTVFRYEDGVVSPAPGYCWYRPAMGQEGRIARLNQAANEFDGWPAVYRAQTVFACSALLPMIVAHGDASLPGSTFMRRNCPCDHDYDVPGCSPWSYLHFTPGHVGGVSYVNADSSGNPWAVGQQASWIPSLVPSAYKNTTPSAPHSSGLSGHLAIIIALMGFHGRPRHASNVFLEQRWHRGQWLGSSRASSYLPKLGETPRGLFVQICVDNLEDGQPDDEEFNLPVSFWSETLMPGLEYRTILVHG</sequence>
<name>A0AAN6PTN6_9PEZI</name>
<dbReference type="EMBL" id="MU863672">
    <property type="protein sequence ID" value="KAK4097583.1"/>
    <property type="molecule type" value="Genomic_DNA"/>
</dbReference>
<comment type="caution">
    <text evidence="2">The sequence shown here is derived from an EMBL/GenBank/DDBJ whole genome shotgun (WGS) entry which is preliminary data.</text>
</comment>
<dbReference type="Proteomes" id="UP001305647">
    <property type="component" value="Unassembled WGS sequence"/>
</dbReference>
<dbReference type="AlphaFoldDB" id="A0AAN6PTN6"/>
<evidence type="ECO:0000256" key="1">
    <source>
        <dbReference type="SAM" id="MobiDB-lite"/>
    </source>
</evidence>
<organism evidence="2 3">
    <name type="scientific">Parathielavia hyrcaniae</name>
    <dbReference type="NCBI Taxonomy" id="113614"/>
    <lineage>
        <taxon>Eukaryota</taxon>
        <taxon>Fungi</taxon>
        <taxon>Dikarya</taxon>
        <taxon>Ascomycota</taxon>
        <taxon>Pezizomycotina</taxon>
        <taxon>Sordariomycetes</taxon>
        <taxon>Sordariomycetidae</taxon>
        <taxon>Sordariales</taxon>
        <taxon>Chaetomiaceae</taxon>
        <taxon>Parathielavia</taxon>
    </lineage>
</organism>
<proteinExistence type="predicted"/>
<evidence type="ECO:0000313" key="3">
    <source>
        <dbReference type="Proteomes" id="UP001305647"/>
    </source>
</evidence>
<accession>A0AAN6PTN6</accession>
<protein>
    <submittedName>
        <fullName evidence="2">Uncharacterized protein</fullName>
    </submittedName>
</protein>
<reference evidence="2" key="1">
    <citation type="journal article" date="2023" name="Mol. Phylogenet. Evol.">
        <title>Genome-scale phylogeny and comparative genomics of the fungal order Sordariales.</title>
        <authorList>
            <person name="Hensen N."/>
            <person name="Bonometti L."/>
            <person name="Westerberg I."/>
            <person name="Brannstrom I.O."/>
            <person name="Guillou S."/>
            <person name="Cros-Aarteil S."/>
            <person name="Calhoun S."/>
            <person name="Haridas S."/>
            <person name="Kuo A."/>
            <person name="Mondo S."/>
            <person name="Pangilinan J."/>
            <person name="Riley R."/>
            <person name="LaButti K."/>
            <person name="Andreopoulos B."/>
            <person name="Lipzen A."/>
            <person name="Chen C."/>
            <person name="Yan M."/>
            <person name="Daum C."/>
            <person name="Ng V."/>
            <person name="Clum A."/>
            <person name="Steindorff A."/>
            <person name="Ohm R.A."/>
            <person name="Martin F."/>
            <person name="Silar P."/>
            <person name="Natvig D.O."/>
            <person name="Lalanne C."/>
            <person name="Gautier V."/>
            <person name="Ament-Velasquez S.L."/>
            <person name="Kruys A."/>
            <person name="Hutchinson M.I."/>
            <person name="Powell A.J."/>
            <person name="Barry K."/>
            <person name="Miller A.N."/>
            <person name="Grigoriev I.V."/>
            <person name="Debuchy R."/>
            <person name="Gladieux P."/>
            <person name="Hiltunen Thoren M."/>
            <person name="Johannesson H."/>
        </authorList>
    </citation>
    <scope>NUCLEOTIDE SEQUENCE</scope>
    <source>
        <strain evidence="2">CBS 757.83</strain>
    </source>
</reference>
<feature type="region of interest" description="Disordered" evidence="1">
    <location>
        <begin position="1"/>
        <end position="51"/>
    </location>
</feature>
<keyword evidence="3" id="KW-1185">Reference proteome</keyword>
<gene>
    <name evidence="2" type="ORF">N658DRAFT_478672</name>
</gene>
<reference evidence="2" key="2">
    <citation type="submission" date="2023-05" db="EMBL/GenBank/DDBJ databases">
        <authorList>
            <consortium name="Lawrence Berkeley National Laboratory"/>
            <person name="Steindorff A."/>
            <person name="Hensen N."/>
            <person name="Bonometti L."/>
            <person name="Westerberg I."/>
            <person name="Brannstrom I.O."/>
            <person name="Guillou S."/>
            <person name="Cros-Aarteil S."/>
            <person name="Calhoun S."/>
            <person name="Haridas S."/>
            <person name="Kuo A."/>
            <person name="Mondo S."/>
            <person name="Pangilinan J."/>
            <person name="Riley R."/>
            <person name="Labutti K."/>
            <person name="Andreopoulos B."/>
            <person name="Lipzen A."/>
            <person name="Chen C."/>
            <person name="Yanf M."/>
            <person name="Daum C."/>
            <person name="Ng V."/>
            <person name="Clum A."/>
            <person name="Ohm R."/>
            <person name="Martin F."/>
            <person name="Silar P."/>
            <person name="Natvig D."/>
            <person name="Lalanne C."/>
            <person name="Gautier V."/>
            <person name="Ament-Velasquez S.L."/>
            <person name="Kruys A."/>
            <person name="Hutchinson M.I."/>
            <person name="Powell A.J."/>
            <person name="Barry K."/>
            <person name="Miller A.N."/>
            <person name="Grigoriev I.V."/>
            <person name="Debuchy R."/>
            <person name="Gladieux P."/>
            <person name="Thoren M.H."/>
            <person name="Johannesson H."/>
        </authorList>
    </citation>
    <scope>NUCLEOTIDE SEQUENCE</scope>
    <source>
        <strain evidence="2">CBS 757.83</strain>
    </source>
</reference>
<evidence type="ECO:0000313" key="2">
    <source>
        <dbReference type="EMBL" id="KAK4097583.1"/>
    </source>
</evidence>